<dbReference type="Pfam" id="PF12833">
    <property type="entry name" value="HTH_18"/>
    <property type="match status" value="1"/>
</dbReference>
<dbReference type="KEGG" id="scad:DN051_38325"/>
<name>A0A2Z4J9I9_9ACTN</name>
<organism evidence="5 6">
    <name type="scientific">Streptomyces cadmiisoli</name>
    <dbReference type="NCBI Taxonomy" id="2184053"/>
    <lineage>
        <taxon>Bacteria</taxon>
        <taxon>Bacillati</taxon>
        <taxon>Actinomycetota</taxon>
        <taxon>Actinomycetes</taxon>
        <taxon>Kitasatosporales</taxon>
        <taxon>Streptomycetaceae</taxon>
        <taxon>Streptomyces</taxon>
        <taxon>Streptomyces aurantiacus group</taxon>
    </lineage>
</organism>
<sequence>MISALNQLVDLVEKHLTEEPDVQGLAGALGTTEYHLRRMFSSLAGMPLSEYVRRRRMTVAAADVVRGEADLLSIAVRHGYGSSEAFGRAFRAVHGAGPSDVRRDGGPLRTQPQLRFRLTVEGSIPMDTRLVNRPAFRLVGHATRVPLIHQGVNPHIQEHIAALPHEEHLRLKALSDTEPGGLLQVSDDLDPDGVEGSELTYLHGVALSRDTPTPDGLDAIEVPDGMWAVFRTSGPHPQALQTTWAATATDWFPANPWRLRPGPSIVATLERADDFSTATCELWMPVEPA</sequence>
<dbReference type="SUPFAM" id="SSF55136">
    <property type="entry name" value="Probable bacterial effector-binding domain"/>
    <property type="match status" value="1"/>
</dbReference>
<dbReference type="SMART" id="SM00871">
    <property type="entry name" value="AraC_E_bind"/>
    <property type="match status" value="1"/>
</dbReference>
<dbReference type="Gene3D" id="1.10.10.60">
    <property type="entry name" value="Homeodomain-like"/>
    <property type="match status" value="1"/>
</dbReference>
<evidence type="ECO:0000256" key="3">
    <source>
        <dbReference type="ARBA" id="ARBA00023163"/>
    </source>
</evidence>
<dbReference type="AlphaFoldDB" id="A0A2Z4J9I9"/>
<keyword evidence="6" id="KW-1185">Reference proteome</keyword>
<dbReference type="PROSITE" id="PS01124">
    <property type="entry name" value="HTH_ARAC_FAMILY_2"/>
    <property type="match status" value="1"/>
</dbReference>
<dbReference type="RefSeq" id="WP_112441461.1">
    <property type="nucleotide sequence ID" value="NZ_CP030073.1"/>
</dbReference>
<dbReference type="Pfam" id="PF06445">
    <property type="entry name" value="GyrI-like"/>
    <property type="match status" value="1"/>
</dbReference>
<accession>A0A2Z4J9I9</accession>
<dbReference type="Gene3D" id="3.20.80.10">
    <property type="entry name" value="Regulatory factor, effector binding domain"/>
    <property type="match status" value="1"/>
</dbReference>
<dbReference type="PANTHER" id="PTHR47504">
    <property type="entry name" value="RIGHT ORIGIN-BINDING PROTEIN"/>
    <property type="match status" value="1"/>
</dbReference>
<dbReference type="PANTHER" id="PTHR47504:SF5">
    <property type="entry name" value="RIGHT ORIGIN-BINDING PROTEIN"/>
    <property type="match status" value="1"/>
</dbReference>
<keyword evidence="3" id="KW-0804">Transcription</keyword>
<gene>
    <name evidence="5" type="ORF">DN051_38325</name>
</gene>
<dbReference type="GO" id="GO:0003700">
    <property type="term" value="F:DNA-binding transcription factor activity"/>
    <property type="evidence" value="ECO:0007669"/>
    <property type="project" value="InterPro"/>
</dbReference>
<dbReference type="InterPro" id="IPR011256">
    <property type="entry name" value="Reg_factor_effector_dom_sf"/>
</dbReference>
<dbReference type="InterPro" id="IPR010499">
    <property type="entry name" value="AraC_E-bd"/>
</dbReference>
<dbReference type="InterPro" id="IPR050959">
    <property type="entry name" value="MarA-like"/>
</dbReference>
<feature type="domain" description="HTH araC/xylS-type" evidence="4">
    <location>
        <begin position="6"/>
        <end position="104"/>
    </location>
</feature>
<proteinExistence type="predicted"/>
<dbReference type="SUPFAM" id="SSF46689">
    <property type="entry name" value="Homeodomain-like"/>
    <property type="match status" value="2"/>
</dbReference>
<evidence type="ECO:0000313" key="5">
    <source>
        <dbReference type="EMBL" id="AWW41775.1"/>
    </source>
</evidence>
<reference evidence="5 6" key="1">
    <citation type="journal article" date="2019" name="Int. J. Syst. Evol. Microbiol.">
        <title>Streptomyces cadmiisoli sp. nov., a novel actinomycete isolated from cadmium-contaminated soil.</title>
        <authorList>
            <person name="Li K."/>
            <person name="Tang X."/>
            <person name="Zhao J."/>
            <person name="Guo Y."/>
            <person name="Tang Y."/>
            <person name="Gao J."/>
        </authorList>
    </citation>
    <scope>NUCLEOTIDE SEQUENCE [LARGE SCALE GENOMIC DNA]</scope>
    <source>
        <strain evidence="5 6">ZFG47</strain>
    </source>
</reference>
<evidence type="ECO:0000256" key="2">
    <source>
        <dbReference type="ARBA" id="ARBA00023125"/>
    </source>
</evidence>
<protein>
    <submittedName>
        <fullName evidence="5">AraC family transcriptional regulator</fullName>
    </submittedName>
</protein>
<keyword evidence="1" id="KW-0805">Transcription regulation</keyword>
<evidence type="ECO:0000256" key="1">
    <source>
        <dbReference type="ARBA" id="ARBA00023015"/>
    </source>
</evidence>
<dbReference type="SMART" id="SM00342">
    <property type="entry name" value="HTH_ARAC"/>
    <property type="match status" value="1"/>
</dbReference>
<dbReference type="InterPro" id="IPR009057">
    <property type="entry name" value="Homeodomain-like_sf"/>
</dbReference>
<dbReference type="InterPro" id="IPR029442">
    <property type="entry name" value="GyrI-like"/>
</dbReference>
<keyword evidence="2" id="KW-0238">DNA-binding</keyword>
<dbReference type="EMBL" id="CP030073">
    <property type="protein sequence ID" value="AWW41775.1"/>
    <property type="molecule type" value="Genomic_DNA"/>
</dbReference>
<evidence type="ECO:0000259" key="4">
    <source>
        <dbReference type="PROSITE" id="PS01124"/>
    </source>
</evidence>
<dbReference type="Proteomes" id="UP000249616">
    <property type="component" value="Chromosome"/>
</dbReference>
<dbReference type="InterPro" id="IPR018060">
    <property type="entry name" value="HTH_AraC"/>
</dbReference>
<dbReference type="GO" id="GO:0043565">
    <property type="term" value="F:sequence-specific DNA binding"/>
    <property type="evidence" value="ECO:0007669"/>
    <property type="project" value="InterPro"/>
</dbReference>
<evidence type="ECO:0000313" key="6">
    <source>
        <dbReference type="Proteomes" id="UP000249616"/>
    </source>
</evidence>